<comment type="caution">
    <text evidence="4">The sequence shown here is derived from an EMBL/GenBank/DDBJ whole genome shotgun (WGS) entry which is preliminary data.</text>
</comment>
<dbReference type="SUPFAM" id="SSF56563">
    <property type="entry name" value="Major capsid protein gp5"/>
    <property type="match status" value="1"/>
</dbReference>
<dbReference type="InterPro" id="IPR024455">
    <property type="entry name" value="Phage_capsid"/>
</dbReference>
<feature type="domain" description="Phage capsid-like C-terminal" evidence="3">
    <location>
        <begin position="149"/>
        <end position="434"/>
    </location>
</feature>
<dbReference type="InterPro" id="IPR054612">
    <property type="entry name" value="Phage_capsid-like_C"/>
</dbReference>
<protein>
    <submittedName>
        <fullName evidence="4">Phage major capsid protein</fullName>
    </submittedName>
</protein>
<dbReference type="Gene3D" id="3.30.2400.10">
    <property type="entry name" value="Major capsid protein gp5"/>
    <property type="match status" value="1"/>
</dbReference>
<dbReference type="Pfam" id="PF05065">
    <property type="entry name" value="Phage_capsid"/>
    <property type="match status" value="1"/>
</dbReference>
<feature type="region of interest" description="Disordered" evidence="2">
    <location>
        <begin position="93"/>
        <end position="112"/>
    </location>
</feature>
<evidence type="ECO:0000256" key="2">
    <source>
        <dbReference type="SAM" id="MobiDB-lite"/>
    </source>
</evidence>
<dbReference type="NCBIfam" id="TIGR01554">
    <property type="entry name" value="major_cap_HK97"/>
    <property type="match status" value="1"/>
</dbReference>
<reference evidence="4 5" key="1">
    <citation type="submission" date="2024-02" db="EMBL/GenBank/DDBJ databases">
        <title>Roseibium algae sp. nov., isolated from marine alga (Grateloupia sp.), showing potential in myo-inositol conversion.</title>
        <authorList>
            <person name="Wang Y."/>
        </authorList>
    </citation>
    <scope>NUCLEOTIDE SEQUENCE [LARGE SCALE GENOMIC DNA]</scope>
    <source>
        <strain evidence="4 5">H3510</strain>
    </source>
</reference>
<sequence>MNSQDHITGHPLPFETKAGAVPAVASEGGADVARTFDDFFKAFETYREVNDARLSEMEERGSADVLTLEKLDRLDGALDATQRRLDELTLKSRRPARSGQLDHGSLARGHTSQAIEHKAAFETYVRTGREQTLRPLEVKALSASSDPDGGYLVPEETEAGILRRLSEVSPIRAIAGVRQVSAATYKKPFSISGPQTGWVGETTARPETSTPTLAELSFPAMELYAMPAATASLLDDAAVDMDAWIAEEVETAFAEQEGAAFVNGDGINKPSGFLSAPRVAETSWAWGSLGTISTGEAGDFAAIAPGDTLLDLIYALKSGYRQNAHFVMNRKTQGALRKLKDGDGNYLWQPPSSAGAASTLLNFPITEAEDMPDIAIDAPGIAFGDFRRGYLIVDRMGVRILRDPYSAKPYVLFYTTKRVGGGVQDFDAIKLLTFSA</sequence>
<name>A0ABU8TIJ0_9HYPH</name>
<accession>A0ABU8TIJ0</accession>
<evidence type="ECO:0000256" key="1">
    <source>
        <dbReference type="ARBA" id="ARBA00004328"/>
    </source>
</evidence>
<dbReference type="Gene3D" id="3.30.2320.10">
    <property type="entry name" value="hypothetical protein PF0899 domain"/>
    <property type="match status" value="1"/>
</dbReference>
<evidence type="ECO:0000259" key="3">
    <source>
        <dbReference type="Pfam" id="PF05065"/>
    </source>
</evidence>
<evidence type="ECO:0000313" key="4">
    <source>
        <dbReference type="EMBL" id="MEJ8473951.1"/>
    </source>
</evidence>
<proteinExistence type="predicted"/>
<organism evidence="4 5">
    <name type="scientific">Roseibium algae</name>
    <dbReference type="NCBI Taxonomy" id="3123038"/>
    <lineage>
        <taxon>Bacteria</taxon>
        <taxon>Pseudomonadati</taxon>
        <taxon>Pseudomonadota</taxon>
        <taxon>Alphaproteobacteria</taxon>
        <taxon>Hyphomicrobiales</taxon>
        <taxon>Stappiaceae</taxon>
        <taxon>Roseibium</taxon>
    </lineage>
</organism>
<gene>
    <name evidence="4" type="ORF">V6575_07615</name>
</gene>
<comment type="subcellular location">
    <subcellularLocation>
        <location evidence="1">Virion</location>
    </subcellularLocation>
</comment>
<dbReference type="Proteomes" id="UP001385499">
    <property type="component" value="Unassembled WGS sequence"/>
</dbReference>
<evidence type="ECO:0000313" key="5">
    <source>
        <dbReference type="Proteomes" id="UP001385499"/>
    </source>
</evidence>
<dbReference type="EMBL" id="JBAKIA010000004">
    <property type="protein sequence ID" value="MEJ8473951.1"/>
    <property type="molecule type" value="Genomic_DNA"/>
</dbReference>
<dbReference type="RefSeq" id="WP_340273647.1">
    <property type="nucleotide sequence ID" value="NZ_JBAKIA010000004.1"/>
</dbReference>
<keyword evidence="5" id="KW-1185">Reference proteome</keyword>